<dbReference type="Pfam" id="PF18604">
    <property type="entry name" value="PreAtp-grasp"/>
    <property type="match status" value="1"/>
</dbReference>
<gene>
    <name evidence="3" type="ORF">D7231_00800</name>
</gene>
<evidence type="ECO:0000313" key="3">
    <source>
        <dbReference type="EMBL" id="RKN77315.1"/>
    </source>
</evidence>
<evidence type="ECO:0000256" key="1">
    <source>
        <dbReference type="PROSITE-ProRule" id="PRU00409"/>
    </source>
</evidence>
<comment type="caution">
    <text evidence="3">The sequence shown here is derived from an EMBL/GenBank/DDBJ whole genome shotgun (WGS) entry which is preliminary data.</text>
</comment>
<proteinExistence type="predicted"/>
<keyword evidence="1" id="KW-0067">ATP-binding</keyword>
<dbReference type="RefSeq" id="WP_120752930.1">
    <property type="nucleotide sequence ID" value="NZ_RBAM01000001.1"/>
</dbReference>
<protein>
    <submittedName>
        <fullName evidence="3">ATP-grasp domain-containing protein</fullName>
    </submittedName>
</protein>
<keyword evidence="1" id="KW-0547">Nucleotide-binding</keyword>
<evidence type="ECO:0000313" key="4">
    <source>
        <dbReference type="Proteomes" id="UP000270343"/>
    </source>
</evidence>
<dbReference type="AlphaFoldDB" id="A0A3B0BV95"/>
<dbReference type="EMBL" id="RBAM01000001">
    <property type="protein sequence ID" value="RKN77315.1"/>
    <property type="molecule type" value="Genomic_DNA"/>
</dbReference>
<reference evidence="3 4" key="1">
    <citation type="journal article" date="2015" name="Antonie Van Leeuwenhoek">
        <title>Streptomyces klenkii sp. nov., isolated from deep marine sediment.</title>
        <authorList>
            <person name="Veyisoglu A."/>
            <person name="Sahin N."/>
        </authorList>
    </citation>
    <scope>NUCLEOTIDE SEQUENCE [LARGE SCALE GENOMIC DNA]</scope>
    <source>
        <strain evidence="3 4">KCTC 29202</strain>
    </source>
</reference>
<dbReference type="GO" id="GO:0005524">
    <property type="term" value="F:ATP binding"/>
    <property type="evidence" value="ECO:0007669"/>
    <property type="project" value="UniProtKB-UniRule"/>
</dbReference>
<organism evidence="3 4">
    <name type="scientific">Streptomyces klenkii</name>
    <dbReference type="NCBI Taxonomy" id="1420899"/>
    <lineage>
        <taxon>Bacteria</taxon>
        <taxon>Bacillati</taxon>
        <taxon>Actinomycetota</taxon>
        <taxon>Actinomycetes</taxon>
        <taxon>Kitasatosporales</taxon>
        <taxon>Streptomycetaceae</taxon>
        <taxon>Streptomyces</taxon>
    </lineage>
</organism>
<dbReference type="InterPro" id="IPR011761">
    <property type="entry name" value="ATP-grasp"/>
</dbReference>
<sequence length="416" mass="44524">MTYGRPSRTILSNLNSDTMADDPTDRYLRAMAVPTARMLWEAEPGDCVVMLAPCPARFRDYVARTIGLDVGAVDIVAPPGTATAHPLDVAAGLGATKLLTERPVLDPFALDRPVLDFARRTGMRLHPYSAHPDDAVLDMVRRVNTKSGIREEAAALGLPVADGGFAATRDELVRRLVAFLAGHPAAIVKPDRSSTGFGNTVVEAGARESREHRVREAVAGITGRGRGWVYEEFLPLTASPSMEMIAEDAGVTPYYSCDQRTVNNAWTGMVTPAAEGPHSAALHEAAAVLGGRLHTLGYRGIFDVDCGTYDGGYVITEANVRTTGGTYLEKLARRLRPGDVPVHWRADGRFSDDHLGFGEAVRRIEAAGLADASAGVRAVLTTDTHDVDGKWRYLVAGPDAGSVAEAERVVEEALGI</sequence>
<dbReference type="OrthoDB" id="581833at2"/>
<dbReference type="Proteomes" id="UP000270343">
    <property type="component" value="Unassembled WGS sequence"/>
</dbReference>
<keyword evidence="4" id="KW-1185">Reference proteome</keyword>
<feature type="domain" description="ATP-grasp" evidence="2">
    <location>
        <begin position="150"/>
        <end position="346"/>
    </location>
</feature>
<name>A0A3B0BV95_9ACTN</name>
<dbReference type="SUPFAM" id="SSF56059">
    <property type="entry name" value="Glutathione synthetase ATP-binding domain-like"/>
    <property type="match status" value="1"/>
</dbReference>
<accession>A0A3B0BV95</accession>
<dbReference type="InterPro" id="IPR040754">
    <property type="entry name" value="PreAtp-grasp"/>
</dbReference>
<dbReference type="GO" id="GO:0046872">
    <property type="term" value="F:metal ion binding"/>
    <property type="evidence" value="ECO:0007669"/>
    <property type="project" value="InterPro"/>
</dbReference>
<dbReference type="PROSITE" id="PS50975">
    <property type="entry name" value="ATP_GRASP"/>
    <property type="match status" value="1"/>
</dbReference>
<evidence type="ECO:0000259" key="2">
    <source>
        <dbReference type="PROSITE" id="PS50975"/>
    </source>
</evidence>